<proteinExistence type="predicted"/>
<evidence type="ECO:0000313" key="1">
    <source>
        <dbReference type="EMBL" id="QJA95503.1"/>
    </source>
</evidence>
<name>A0A6M3LLV1_9ZZZZ</name>
<evidence type="ECO:0000313" key="2">
    <source>
        <dbReference type="EMBL" id="QJI03427.1"/>
    </source>
</evidence>
<dbReference type="AlphaFoldDB" id="A0A6M3LLV1"/>
<gene>
    <name evidence="1" type="ORF">MM415B05358_0009</name>
    <name evidence="2" type="ORF">TM448B04506_0005</name>
</gene>
<dbReference type="EMBL" id="MT143319">
    <property type="protein sequence ID" value="QJA95503.1"/>
    <property type="molecule type" value="Genomic_DNA"/>
</dbReference>
<protein>
    <submittedName>
        <fullName evidence="1">Uncharacterized protein</fullName>
    </submittedName>
</protein>
<organism evidence="1">
    <name type="scientific">viral metagenome</name>
    <dbReference type="NCBI Taxonomy" id="1070528"/>
    <lineage>
        <taxon>unclassified sequences</taxon>
        <taxon>metagenomes</taxon>
        <taxon>organismal metagenomes</taxon>
    </lineage>
</organism>
<dbReference type="EMBL" id="MT145087">
    <property type="protein sequence ID" value="QJI03427.1"/>
    <property type="molecule type" value="Genomic_DNA"/>
</dbReference>
<accession>A0A6M3LLV1</accession>
<sequence length="91" mass="9969">MTADTMENKIVVALTPMGLIMGRYAEGILTNPRAFTVNNNDKGEGTVRFLNIIGDPDIFFIGNASYYLSENPSINELYVDSVSSIRVIHAA</sequence>
<reference evidence="1" key="1">
    <citation type="submission" date="2020-03" db="EMBL/GenBank/DDBJ databases">
        <title>The deep terrestrial virosphere.</title>
        <authorList>
            <person name="Holmfeldt K."/>
            <person name="Nilsson E."/>
            <person name="Simone D."/>
            <person name="Lopez-Fernandez M."/>
            <person name="Wu X."/>
            <person name="de Brujin I."/>
            <person name="Lundin D."/>
            <person name="Andersson A."/>
            <person name="Bertilsson S."/>
            <person name="Dopson M."/>
        </authorList>
    </citation>
    <scope>NUCLEOTIDE SEQUENCE</scope>
    <source>
        <strain evidence="1">MM415B05358</strain>
        <strain evidence="2">TM448B04506</strain>
    </source>
</reference>